<feature type="chain" id="PRO_5016009183" evidence="2">
    <location>
        <begin position="21"/>
        <end position="470"/>
    </location>
</feature>
<evidence type="ECO:0000313" key="3">
    <source>
        <dbReference type="EMBL" id="PXF45201.1"/>
    </source>
</evidence>
<evidence type="ECO:0000313" key="4">
    <source>
        <dbReference type="Proteomes" id="UP000247409"/>
    </source>
</evidence>
<comment type="caution">
    <text evidence="3">The sequence shown here is derived from an EMBL/GenBank/DDBJ whole genome shotgun (WGS) entry which is preliminary data.</text>
</comment>
<dbReference type="AlphaFoldDB" id="A0A2V3ISV4"/>
<evidence type="ECO:0000256" key="1">
    <source>
        <dbReference type="SAM" id="MobiDB-lite"/>
    </source>
</evidence>
<reference evidence="3 4" key="1">
    <citation type="journal article" date="2018" name="Mol. Biol. Evol.">
        <title>Analysis of the draft genome of the red seaweed Gracilariopsis chorda provides insights into genome size evolution in Rhodophyta.</title>
        <authorList>
            <person name="Lee J."/>
            <person name="Yang E.C."/>
            <person name="Graf L."/>
            <person name="Yang J.H."/>
            <person name="Qiu H."/>
            <person name="Zel Zion U."/>
            <person name="Chan C.X."/>
            <person name="Stephens T.G."/>
            <person name="Weber A.P.M."/>
            <person name="Boo G.H."/>
            <person name="Boo S.M."/>
            <person name="Kim K.M."/>
            <person name="Shin Y."/>
            <person name="Jung M."/>
            <person name="Lee S.J."/>
            <person name="Yim H.S."/>
            <person name="Lee J.H."/>
            <person name="Bhattacharya D."/>
            <person name="Yoon H.S."/>
        </authorList>
    </citation>
    <scope>NUCLEOTIDE SEQUENCE [LARGE SCALE GENOMIC DNA]</scope>
    <source>
        <strain evidence="3 4">SKKU-2015</strain>
        <tissue evidence="3">Whole body</tissue>
    </source>
</reference>
<dbReference type="OrthoDB" id="10519050at2759"/>
<gene>
    <name evidence="3" type="ORF">BWQ96_05031</name>
</gene>
<sequence>MLTKLFVLHAFAALFAVSNAMVTRGTLYSALCLAMGEGCPRWVQSGSQECKAVKSVDQTIECLQLACEFCTDVRLGFFPCNRLAESKICDRLATRGSAPVPSMMSPMVTAEPAMPPMMQPIVTPEPTMKPAYSPDPMMGMQNMMGVDMMPVNTAEPMVSEEPATPSPEMIVEPMTTPSPMTDMSGMTGMPIYTPVVVTPESPMGSDAMMPPTMEPPTTMPPMTEAPSTEPPTTMPPMTEAPTTTPPMTEAPTTEAPTTMPMTEAPTTEPPTTMPPSPEAPASAGCTYMGSDRVTISLGSVTPLDGWERKSRSGMNGVVFRPDKNHGIVKPGREGVMCFPVKLSMAGDYYLTAVSAAPDRTENNDMWMKSEKPLTLVKKGSPRRGNTDWYKGYQNNGSYKIADHLMTIDRNGHYFVIPGVRANERFTICMAGRSYRYEVFKIVLTKCERETCLSGLPARGSLIDSTPSSCM</sequence>
<proteinExistence type="predicted"/>
<evidence type="ECO:0000256" key="2">
    <source>
        <dbReference type="SAM" id="SignalP"/>
    </source>
</evidence>
<feature type="compositionally biased region" description="Pro residues" evidence="1">
    <location>
        <begin position="267"/>
        <end position="278"/>
    </location>
</feature>
<feature type="compositionally biased region" description="Low complexity" evidence="1">
    <location>
        <begin position="235"/>
        <end position="266"/>
    </location>
</feature>
<feature type="signal peptide" evidence="2">
    <location>
        <begin position="1"/>
        <end position="20"/>
    </location>
</feature>
<dbReference type="Proteomes" id="UP000247409">
    <property type="component" value="Unassembled WGS sequence"/>
</dbReference>
<protein>
    <submittedName>
        <fullName evidence="3">Uncharacterized protein</fullName>
    </submittedName>
</protein>
<keyword evidence="2" id="KW-0732">Signal</keyword>
<feature type="region of interest" description="Disordered" evidence="1">
    <location>
        <begin position="218"/>
        <end position="282"/>
    </location>
</feature>
<name>A0A2V3ISV4_9FLOR</name>
<accession>A0A2V3ISV4</accession>
<dbReference type="STRING" id="448386.A0A2V3ISV4"/>
<organism evidence="3 4">
    <name type="scientific">Gracilariopsis chorda</name>
    <dbReference type="NCBI Taxonomy" id="448386"/>
    <lineage>
        <taxon>Eukaryota</taxon>
        <taxon>Rhodophyta</taxon>
        <taxon>Florideophyceae</taxon>
        <taxon>Rhodymeniophycidae</taxon>
        <taxon>Gracilariales</taxon>
        <taxon>Gracilariaceae</taxon>
        <taxon>Gracilariopsis</taxon>
    </lineage>
</organism>
<keyword evidence="4" id="KW-1185">Reference proteome</keyword>
<dbReference type="EMBL" id="NBIV01000067">
    <property type="protein sequence ID" value="PXF45201.1"/>
    <property type="molecule type" value="Genomic_DNA"/>
</dbReference>